<evidence type="ECO:0000313" key="1">
    <source>
        <dbReference type="EMBL" id="MBD3871082.1"/>
    </source>
</evidence>
<dbReference type="InterPro" id="IPR011990">
    <property type="entry name" value="TPR-like_helical_dom_sf"/>
</dbReference>
<reference evidence="1 2" key="1">
    <citation type="submission" date="2020-08" db="EMBL/GenBank/DDBJ databases">
        <title>Acidobacteriota in marine sediments use diverse sulfur dissimilation pathways.</title>
        <authorList>
            <person name="Wasmund K."/>
        </authorList>
    </citation>
    <scope>NUCLEOTIDE SEQUENCE [LARGE SCALE GENOMIC DNA]</scope>
    <source>
        <strain evidence="1">MAG AM3-A</strain>
    </source>
</reference>
<dbReference type="EMBL" id="JACXWA010000113">
    <property type="protein sequence ID" value="MBD3871082.1"/>
    <property type="molecule type" value="Genomic_DNA"/>
</dbReference>
<dbReference type="SUPFAM" id="SSF48452">
    <property type="entry name" value="TPR-like"/>
    <property type="match status" value="1"/>
</dbReference>
<dbReference type="Pfam" id="PF06041">
    <property type="entry name" value="DUF924"/>
    <property type="match status" value="1"/>
</dbReference>
<comment type="caution">
    <text evidence="1">The sequence shown here is derived from an EMBL/GenBank/DDBJ whole genome shotgun (WGS) entry which is preliminary data.</text>
</comment>
<dbReference type="PANTHER" id="PTHR23004">
    <property type="entry name" value="DOUBLECORTIN DOMAIN CONTAINING 2"/>
    <property type="match status" value="1"/>
</dbReference>
<dbReference type="PANTHER" id="PTHR23004:SF7">
    <property type="entry name" value="DUF924-DOMAIN-CONTAINING PROTEIN"/>
    <property type="match status" value="1"/>
</dbReference>
<dbReference type="Gene3D" id="1.25.40.10">
    <property type="entry name" value="Tetratricopeptide repeat domain"/>
    <property type="match status" value="1"/>
</dbReference>
<accession>A0A8J7CF11</accession>
<organism evidence="1 2">
    <name type="scientific">Candidatus Sulfomarinibacter kjeldsenii</name>
    <dbReference type="NCBI Taxonomy" id="2885994"/>
    <lineage>
        <taxon>Bacteria</taxon>
        <taxon>Pseudomonadati</taxon>
        <taxon>Acidobacteriota</taxon>
        <taxon>Thermoanaerobaculia</taxon>
        <taxon>Thermoanaerobaculales</taxon>
        <taxon>Candidatus Sulfomarinibacteraceae</taxon>
        <taxon>Candidatus Sulfomarinibacter</taxon>
    </lineage>
</organism>
<evidence type="ECO:0000313" key="2">
    <source>
        <dbReference type="Proteomes" id="UP000598633"/>
    </source>
</evidence>
<dbReference type="Proteomes" id="UP000598633">
    <property type="component" value="Unassembled WGS sequence"/>
</dbReference>
<gene>
    <name evidence="1" type="ORF">IFJ97_06980</name>
</gene>
<protein>
    <submittedName>
        <fullName evidence="1">DUF924 domain-containing protein</fullName>
    </submittedName>
</protein>
<dbReference type="InterPro" id="IPR010323">
    <property type="entry name" value="DUF924"/>
</dbReference>
<name>A0A8J7CF11_9BACT</name>
<dbReference type="Gene3D" id="1.20.58.320">
    <property type="entry name" value="TPR-like"/>
    <property type="match status" value="1"/>
</dbReference>
<proteinExistence type="predicted"/>
<sequence length="200" mass="22437">MADKKDELLHFWFGDDQDDAAVAKAQAELWWGHRAEIDEMLQANFGAAASAAAADVLDHWTGSPRGRLALILLLDQLPRAIHRATPAAFAQDARARAVAEQGLDSGADLLLRPIERLFFYLPFEHSEDLVDQDRSVGLYGELLTAVPTVHRETFSSFLDFAVKHRDVIRQFGRFPHRNQILGRESTPEEKTFLELPGSSF</sequence>
<dbReference type="AlphaFoldDB" id="A0A8J7CF11"/>